<dbReference type="PROSITE" id="PS51473">
    <property type="entry name" value="GNK2"/>
    <property type="match status" value="2"/>
</dbReference>
<name>A0A2P6RSN0_ROSCH</name>
<evidence type="ECO:0000313" key="6">
    <source>
        <dbReference type="Proteomes" id="UP000238479"/>
    </source>
</evidence>
<dbReference type="OMA" id="NWNEENV"/>
<dbReference type="AlphaFoldDB" id="A0A2P6RSN0"/>
<dbReference type="EMBL" id="PDCK01000040">
    <property type="protein sequence ID" value="PRQ49401.1"/>
    <property type="molecule type" value="Genomic_DNA"/>
</dbReference>
<dbReference type="InterPro" id="IPR002902">
    <property type="entry name" value="GNK2"/>
</dbReference>
<dbReference type="PANTHER" id="PTHR32099">
    <property type="entry name" value="CYSTEINE-RICH REPEAT SECRETORY PROTEIN"/>
    <property type="match status" value="1"/>
</dbReference>
<dbReference type="Gene3D" id="3.30.430.20">
    <property type="entry name" value="Gnk2 domain, C-X8-C-X2-C motif"/>
    <property type="match status" value="2"/>
</dbReference>
<feature type="domain" description="Gnk2-homologous" evidence="4">
    <location>
        <begin position="141"/>
        <end position="249"/>
    </location>
</feature>
<keyword evidence="6" id="KW-1185">Reference proteome</keyword>
<reference evidence="5 6" key="1">
    <citation type="journal article" date="2018" name="Nat. Genet.">
        <title>The Rosa genome provides new insights in the design of modern roses.</title>
        <authorList>
            <person name="Bendahmane M."/>
        </authorList>
    </citation>
    <scope>NUCLEOTIDE SEQUENCE [LARGE SCALE GENOMIC DNA]</scope>
    <source>
        <strain evidence="6">cv. Old Blush</strain>
    </source>
</reference>
<keyword evidence="1 3" id="KW-0732">Signal</keyword>
<dbReference type="CDD" id="cd23509">
    <property type="entry name" value="Gnk2-like"/>
    <property type="match status" value="2"/>
</dbReference>
<keyword evidence="2" id="KW-0677">Repeat</keyword>
<dbReference type="Proteomes" id="UP000238479">
    <property type="component" value="Chromosome 2"/>
</dbReference>
<dbReference type="PANTHER" id="PTHR32099:SF42">
    <property type="entry name" value="CYSTEINE-RICH RECEPTOR-LIKE PROTEIN KINASE 9-RELATED"/>
    <property type="match status" value="1"/>
</dbReference>
<evidence type="ECO:0000256" key="1">
    <source>
        <dbReference type="ARBA" id="ARBA00022729"/>
    </source>
</evidence>
<proteinExistence type="predicted"/>
<dbReference type="STRING" id="74649.A0A2P6RSN0"/>
<dbReference type="InterPro" id="IPR038408">
    <property type="entry name" value="GNK2_sf"/>
</dbReference>
<feature type="signal peptide" evidence="3">
    <location>
        <begin position="1"/>
        <end position="22"/>
    </location>
</feature>
<organism evidence="5 6">
    <name type="scientific">Rosa chinensis</name>
    <name type="common">China rose</name>
    <dbReference type="NCBI Taxonomy" id="74649"/>
    <lineage>
        <taxon>Eukaryota</taxon>
        <taxon>Viridiplantae</taxon>
        <taxon>Streptophyta</taxon>
        <taxon>Embryophyta</taxon>
        <taxon>Tracheophyta</taxon>
        <taxon>Spermatophyta</taxon>
        <taxon>Magnoliopsida</taxon>
        <taxon>eudicotyledons</taxon>
        <taxon>Gunneridae</taxon>
        <taxon>Pentapetalae</taxon>
        <taxon>rosids</taxon>
        <taxon>fabids</taxon>
        <taxon>Rosales</taxon>
        <taxon>Rosaceae</taxon>
        <taxon>Rosoideae</taxon>
        <taxon>Rosoideae incertae sedis</taxon>
        <taxon>Rosa</taxon>
    </lineage>
</organism>
<dbReference type="Pfam" id="PF01657">
    <property type="entry name" value="Stress-antifung"/>
    <property type="match status" value="2"/>
</dbReference>
<evidence type="ECO:0000256" key="2">
    <source>
        <dbReference type="ARBA" id="ARBA00022737"/>
    </source>
</evidence>
<evidence type="ECO:0000259" key="4">
    <source>
        <dbReference type="PROSITE" id="PS51473"/>
    </source>
</evidence>
<dbReference type="OrthoDB" id="688481at2759"/>
<evidence type="ECO:0000313" key="5">
    <source>
        <dbReference type="EMBL" id="PRQ49401.1"/>
    </source>
</evidence>
<feature type="domain" description="Gnk2-homologous" evidence="4">
    <location>
        <begin position="23"/>
        <end position="128"/>
    </location>
</feature>
<protein>
    <submittedName>
        <fullName evidence="5">Putative Gnk2-like domain-containing protein</fullName>
    </submittedName>
</protein>
<gene>
    <name evidence="5" type="ORF">RchiOBHm_Chr2g0121501</name>
</gene>
<evidence type="ECO:0000256" key="3">
    <source>
        <dbReference type="SAM" id="SignalP"/>
    </source>
</evidence>
<accession>A0A2P6RSN0</accession>
<sequence>MSILYFLYRLTSLCLSSTVAYGKYLHHFCPNTTTFTAKSSFQPHRDQLLRTLVSNATRDNGFYYASAGGQISNETVNGLFLCRGDLSKDACSDCLFAVASDVVKRCPIEKKAIIWYDYCMIRYSNYSFFSIDEDSPFHFKWNWNEENVRQEGDAFEASFNYVVGNTMKLLVQQVASATKKFATKESYTKILFGQPFYSLGQCTQDLSTADCNSCLTRATENLQSMNATGKQGAILLSPSCNMRFDLEPFYTALPPPPS</sequence>
<comment type="caution">
    <text evidence="5">The sequence shown here is derived from an EMBL/GenBank/DDBJ whole genome shotgun (WGS) entry which is preliminary data.</text>
</comment>
<dbReference type="FunFam" id="3.30.430.20:FF:000003">
    <property type="entry name" value="Cysteine-rich RLK (RECEPTOR-like protein kinase) 10"/>
    <property type="match status" value="1"/>
</dbReference>
<feature type="chain" id="PRO_5015149921" evidence="3">
    <location>
        <begin position="23"/>
        <end position="258"/>
    </location>
</feature>
<dbReference type="Gramene" id="PRQ49401">
    <property type="protein sequence ID" value="PRQ49401"/>
    <property type="gene ID" value="RchiOBHm_Chr2g0121501"/>
</dbReference>